<dbReference type="PANTHER" id="PTHR33746:SF4">
    <property type="entry name" value="RUBRERYTHRIN"/>
    <property type="match status" value="1"/>
</dbReference>
<organism evidence="3">
    <name type="scientific">marine sediment metagenome</name>
    <dbReference type="NCBI Taxonomy" id="412755"/>
    <lineage>
        <taxon>unclassified sequences</taxon>
        <taxon>metagenomes</taxon>
        <taxon>ecological metagenomes</taxon>
    </lineage>
</organism>
<dbReference type="SUPFAM" id="SSF57802">
    <property type="entry name" value="Rubredoxin-like"/>
    <property type="match status" value="1"/>
</dbReference>
<dbReference type="InterPro" id="IPR048574">
    <property type="entry name" value="RUBY_RBDX"/>
</dbReference>
<accession>X1GSH6</accession>
<evidence type="ECO:0000259" key="1">
    <source>
        <dbReference type="Pfam" id="PF02915"/>
    </source>
</evidence>
<dbReference type="AlphaFoldDB" id="X1GSH6"/>
<dbReference type="InterPro" id="IPR003251">
    <property type="entry name" value="Rr_diiron-bd_dom"/>
</dbReference>
<proteinExistence type="predicted"/>
<dbReference type="PANTHER" id="PTHR33746">
    <property type="entry name" value="RUBRERYTHRIN"/>
    <property type="match status" value="1"/>
</dbReference>
<sequence length="142" mass="16671">AESIHIKNHLKAMEEITKKSVDLNAIVNIEENILKKQVKNTRNNLIQAIAGETFEFKKMYKGFMKNAKKNDVYLAEFSFDLARMAEIVHSKLYIKFLKKLDKKEPFEEIDIYVCRICGNVELRKIPKICPNCEHDQKFFMKA</sequence>
<dbReference type="Pfam" id="PF21349">
    <property type="entry name" value="RUBY_RBDX"/>
    <property type="match status" value="1"/>
</dbReference>
<dbReference type="Gene3D" id="1.20.1260.10">
    <property type="match status" value="1"/>
</dbReference>
<dbReference type="InterPro" id="IPR009078">
    <property type="entry name" value="Ferritin-like_SF"/>
</dbReference>
<comment type="caution">
    <text evidence="3">The sequence shown here is derived from an EMBL/GenBank/DDBJ whole genome shotgun (WGS) entry which is preliminary data.</text>
</comment>
<dbReference type="GO" id="GO:0016491">
    <property type="term" value="F:oxidoreductase activity"/>
    <property type="evidence" value="ECO:0007669"/>
    <property type="project" value="InterPro"/>
</dbReference>
<gene>
    <name evidence="3" type="ORF">S03H2_18070</name>
</gene>
<reference evidence="3" key="1">
    <citation type="journal article" date="2014" name="Front. Microbiol.">
        <title>High frequency of phylogenetically diverse reductive dehalogenase-homologous genes in deep subseafloor sedimentary metagenomes.</title>
        <authorList>
            <person name="Kawai M."/>
            <person name="Futagami T."/>
            <person name="Toyoda A."/>
            <person name="Takaki Y."/>
            <person name="Nishi S."/>
            <person name="Hori S."/>
            <person name="Arai W."/>
            <person name="Tsubouchi T."/>
            <person name="Morono Y."/>
            <person name="Uchiyama I."/>
            <person name="Ito T."/>
            <person name="Fujiyama A."/>
            <person name="Inagaki F."/>
            <person name="Takami H."/>
        </authorList>
    </citation>
    <scope>NUCLEOTIDE SEQUENCE</scope>
    <source>
        <strain evidence="3">Expedition CK06-06</strain>
    </source>
</reference>
<feature type="non-terminal residue" evidence="3">
    <location>
        <position position="1"/>
    </location>
</feature>
<dbReference type="InterPro" id="IPR052753">
    <property type="entry name" value="Rbr2/Nigerythrin"/>
</dbReference>
<dbReference type="GO" id="GO:0046872">
    <property type="term" value="F:metal ion binding"/>
    <property type="evidence" value="ECO:0007669"/>
    <property type="project" value="InterPro"/>
</dbReference>
<dbReference type="Pfam" id="PF02915">
    <property type="entry name" value="Rubrerythrin"/>
    <property type="match status" value="1"/>
</dbReference>
<dbReference type="InterPro" id="IPR012347">
    <property type="entry name" value="Ferritin-like"/>
</dbReference>
<dbReference type="SUPFAM" id="SSF47240">
    <property type="entry name" value="Ferritin-like"/>
    <property type="match status" value="1"/>
</dbReference>
<dbReference type="CDD" id="cd00350">
    <property type="entry name" value="rubredoxin_like"/>
    <property type="match status" value="1"/>
</dbReference>
<protein>
    <submittedName>
        <fullName evidence="3">Uncharacterized protein</fullName>
    </submittedName>
</protein>
<evidence type="ECO:0000313" key="3">
    <source>
        <dbReference type="EMBL" id="GAH35948.1"/>
    </source>
</evidence>
<feature type="domain" description="Rubrerythrin diiron-binding" evidence="1">
    <location>
        <begin position="1"/>
        <end position="95"/>
    </location>
</feature>
<feature type="domain" description="Rubrerythrin rubredoxin-like" evidence="2">
    <location>
        <begin position="112"/>
        <end position="139"/>
    </location>
</feature>
<dbReference type="EMBL" id="BARU01009355">
    <property type="protein sequence ID" value="GAH35948.1"/>
    <property type="molecule type" value="Genomic_DNA"/>
</dbReference>
<name>X1GSH6_9ZZZZ</name>
<dbReference type="Gene3D" id="2.20.28.10">
    <property type="match status" value="1"/>
</dbReference>
<evidence type="ECO:0000259" key="2">
    <source>
        <dbReference type="Pfam" id="PF21349"/>
    </source>
</evidence>